<dbReference type="SUPFAM" id="SSF48230">
    <property type="entry name" value="Chondroitin AC/alginate lyase"/>
    <property type="match status" value="1"/>
</dbReference>
<dbReference type="GO" id="GO:0016829">
    <property type="term" value="F:lyase activity"/>
    <property type="evidence" value="ECO:0007669"/>
    <property type="project" value="UniProtKB-KW"/>
</dbReference>
<dbReference type="GO" id="GO:0042597">
    <property type="term" value="C:periplasmic space"/>
    <property type="evidence" value="ECO:0007669"/>
    <property type="project" value="InterPro"/>
</dbReference>
<dbReference type="AlphaFoldDB" id="A0A4R6FIL1"/>
<dbReference type="Pfam" id="PF05426">
    <property type="entry name" value="Alginate_lyase"/>
    <property type="match status" value="1"/>
</dbReference>
<protein>
    <submittedName>
        <fullName evidence="4">Poly(Beta-D-mannuronate) lyase</fullName>
    </submittedName>
</protein>
<dbReference type="InterPro" id="IPR008929">
    <property type="entry name" value="Chondroitin_lyas"/>
</dbReference>
<keyword evidence="1" id="KW-0732">Signal</keyword>
<evidence type="ECO:0000256" key="1">
    <source>
        <dbReference type="ARBA" id="ARBA00022729"/>
    </source>
</evidence>
<gene>
    <name evidence="4" type="ORF">EV664_108168</name>
</gene>
<evidence type="ECO:0000313" key="5">
    <source>
        <dbReference type="Proteomes" id="UP000295493"/>
    </source>
</evidence>
<dbReference type="Proteomes" id="UP000295493">
    <property type="component" value="Unassembled WGS sequence"/>
</dbReference>
<comment type="caution">
    <text evidence="4">The sequence shown here is derived from an EMBL/GenBank/DDBJ whole genome shotgun (WGS) entry which is preliminary data.</text>
</comment>
<sequence>MYADGDESYSKVVAAQKMARAESLAPIREFTAGVSRFANRYVASGGKDTYSGGCALVWLNDWARAGAMRNMAEHESQFVRSVNLSGWALAYSQVRYLQVQRNSPHYAIRQWLRSTAEDMRSHVNGVTNNTARNNHRYWAGLAAIAVSMDTGDVSLGAFGLESARVGIAQVTSDGVLPLELDRKSRAAHYHLYAAAPLVMTAAIARANGIDLYAEQHGALHRLVRFATEAVIWPGRIEALAHARQDVFNLNSSIAQQNLAWFEFYARDFPNRAPEQKAILRVRPLRNNELGGDLTMLAASN</sequence>
<dbReference type="Gene3D" id="1.50.10.100">
    <property type="entry name" value="Chondroitin AC/alginate lyase"/>
    <property type="match status" value="1"/>
</dbReference>
<dbReference type="InterPro" id="IPR008397">
    <property type="entry name" value="Alginate_lyase_dom"/>
</dbReference>
<keyword evidence="2 4" id="KW-0456">Lyase</keyword>
<accession>A0A4R6FIL1</accession>
<evidence type="ECO:0000313" key="4">
    <source>
        <dbReference type="EMBL" id="TDN81226.1"/>
    </source>
</evidence>
<name>A0A4R6FIL1_9SPHN</name>
<evidence type="ECO:0000259" key="3">
    <source>
        <dbReference type="Pfam" id="PF05426"/>
    </source>
</evidence>
<organism evidence="4 5">
    <name type="scientific">Stakelama pacifica</name>
    <dbReference type="NCBI Taxonomy" id="517720"/>
    <lineage>
        <taxon>Bacteria</taxon>
        <taxon>Pseudomonadati</taxon>
        <taxon>Pseudomonadota</taxon>
        <taxon>Alphaproteobacteria</taxon>
        <taxon>Sphingomonadales</taxon>
        <taxon>Sphingomonadaceae</taxon>
        <taxon>Stakelama</taxon>
    </lineage>
</organism>
<keyword evidence="5" id="KW-1185">Reference proteome</keyword>
<evidence type="ECO:0000256" key="2">
    <source>
        <dbReference type="ARBA" id="ARBA00023239"/>
    </source>
</evidence>
<feature type="domain" description="Alginate lyase" evidence="3">
    <location>
        <begin position="46"/>
        <end position="230"/>
    </location>
</feature>
<proteinExistence type="predicted"/>
<reference evidence="4 5" key="1">
    <citation type="submission" date="2019-03" db="EMBL/GenBank/DDBJ databases">
        <title>Genomic Encyclopedia of Type Strains, Phase IV (KMG-IV): sequencing the most valuable type-strain genomes for metagenomic binning, comparative biology and taxonomic classification.</title>
        <authorList>
            <person name="Goeker M."/>
        </authorList>
    </citation>
    <scope>NUCLEOTIDE SEQUENCE [LARGE SCALE GENOMIC DNA]</scope>
    <source>
        <strain evidence="4 5">DSM 25059</strain>
    </source>
</reference>
<dbReference type="EMBL" id="SNWD01000008">
    <property type="protein sequence ID" value="TDN81226.1"/>
    <property type="molecule type" value="Genomic_DNA"/>
</dbReference>